<gene>
    <name evidence="9" type="ORF">FXN63_20160</name>
</gene>
<dbReference type="OrthoDB" id="5520910at2"/>
<keyword evidence="1" id="KW-0813">Transport</keyword>
<evidence type="ECO:0000313" key="10">
    <source>
        <dbReference type="Proteomes" id="UP000325161"/>
    </source>
</evidence>
<evidence type="ECO:0000256" key="7">
    <source>
        <dbReference type="PIRSR" id="PIRSR000027-2"/>
    </source>
</evidence>
<dbReference type="AlphaFoldDB" id="A0A5C0B1X4"/>
<evidence type="ECO:0000313" key="9">
    <source>
        <dbReference type="EMBL" id="QEI07894.1"/>
    </source>
</evidence>
<evidence type="ECO:0000256" key="6">
    <source>
        <dbReference type="PIRSR" id="PIRSR000027-1"/>
    </source>
</evidence>
<dbReference type="InterPro" id="IPR015984">
    <property type="entry name" value="Cyt_c_prime_subgr"/>
</dbReference>
<feature type="binding site" description="covalent" evidence="7">
    <location>
        <position position="147"/>
    </location>
    <ligand>
        <name>heme c</name>
        <dbReference type="ChEBI" id="CHEBI:61717"/>
    </ligand>
</feature>
<evidence type="ECO:0000256" key="5">
    <source>
        <dbReference type="ARBA" id="ARBA00023004"/>
    </source>
</evidence>
<evidence type="ECO:0000256" key="1">
    <source>
        <dbReference type="ARBA" id="ARBA00022448"/>
    </source>
</evidence>
<dbReference type="GO" id="GO:0042597">
    <property type="term" value="C:periplasmic space"/>
    <property type="evidence" value="ECO:0007669"/>
    <property type="project" value="InterPro"/>
</dbReference>
<dbReference type="GO" id="GO:0009055">
    <property type="term" value="F:electron transfer activity"/>
    <property type="evidence" value="ECO:0007669"/>
    <property type="project" value="InterPro"/>
</dbReference>
<evidence type="ECO:0000256" key="8">
    <source>
        <dbReference type="SAM" id="SignalP"/>
    </source>
</evidence>
<dbReference type="SUPFAM" id="SSF47175">
    <property type="entry name" value="Cytochromes"/>
    <property type="match status" value="1"/>
</dbReference>
<keyword evidence="4" id="KW-0249">Electron transport</keyword>
<dbReference type="GO" id="GO:0005506">
    <property type="term" value="F:iron ion binding"/>
    <property type="evidence" value="ECO:0007669"/>
    <property type="project" value="InterPro"/>
</dbReference>
<dbReference type="InterPro" id="IPR010980">
    <property type="entry name" value="Cyt_c/b562"/>
</dbReference>
<evidence type="ECO:0000256" key="2">
    <source>
        <dbReference type="ARBA" id="ARBA00022617"/>
    </source>
</evidence>
<feature type="binding site" description="covalent" evidence="7">
    <location>
        <position position="144"/>
    </location>
    <ligand>
        <name>heme c</name>
        <dbReference type="ChEBI" id="CHEBI:61717"/>
    </ligand>
</feature>
<dbReference type="KEGG" id="pacr:FXN63_20160"/>
<organism evidence="9 10">
    <name type="scientific">Pigmentiphaga aceris</name>
    <dbReference type="NCBI Taxonomy" id="1940612"/>
    <lineage>
        <taxon>Bacteria</taxon>
        <taxon>Pseudomonadati</taxon>
        <taxon>Pseudomonadota</taxon>
        <taxon>Betaproteobacteria</taxon>
        <taxon>Burkholderiales</taxon>
        <taxon>Alcaligenaceae</taxon>
        <taxon>Pigmentiphaga</taxon>
    </lineage>
</organism>
<dbReference type="InterPro" id="IPR002321">
    <property type="entry name" value="Cyt_c_II"/>
</dbReference>
<name>A0A5C0B1X4_9BURK</name>
<keyword evidence="3 6" id="KW-0479">Metal-binding</keyword>
<dbReference type="Pfam" id="PF01322">
    <property type="entry name" value="Cytochrom_C_2"/>
    <property type="match status" value="1"/>
</dbReference>
<evidence type="ECO:0000256" key="3">
    <source>
        <dbReference type="ARBA" id="ARBA00022723"/>
    </source>
</evidence>
<sequence length="154" mass="16325">MKRTAYILTTACTSLLLVLGATSASAQSAFAKPEDAIKYRQSALSVLGTQFGRLAPVVREQAPFDAAAVQKQTALLTQLAALPWEAFGPGTEGGKARDDVWKETPKFQQAATNMQTAMAKLDDAAKSGDLAQVKAAYGAVGQSCKACHDSFRNR</sequence>
<protein>
    <submittedName>
        <fullName evidence="9">Cytochrome c</fullName>
    </submittedName>
</protein>
<dbReference type="InterPro" id="IPR012127">
    <property type="entry name" value="Cyt_c_prime"/>
</dbReference>
<dbReference type="GO" id="GO:0020037">
    <property type="term" value="F:heme binding"/>
    <property type="evidence" value="ECO:0007669"/>
    <property type="project" value="InterPro"/>
</dbReference>
<comment type="PTM">
    <text evidence="7">Binds 1 heme group per subunit.</text>
</comment>
<feature type="signal peptide" evidence="8">
    <location>
        <begin position="1"/>
        <end position="26"/>
    </location>
</feature>
<proteinExistence type="predicted"/>
<accession>A0A5C0B1X4</accession>
<feature type="chain" id="PRO_5022681847" evidence="8">
    <location>
        <begin position="27"/>
        <end position="154"/>
    </location>
</feature>
<dbReference type="PROSITE" id="PS51009">
    <property type="entry name" value="CYTCII"/>
    <property type="match status" value="1"/>
</dbReference>
<keyword evidence="10" id="KW-1185">Reference proteome</keyword>
<dbReference type="Proteomes" id="UP000325161">
    <property type="component" value="Chromosome"/>
</dbReference>
<dbReference type="GO" id="GO:0022900">
    <property type="term" value="P:electron transport chain"/>
    <property type="evidence" value="ECO:0007669"/>
    <property type="project" value="InterPro"/>
</dbReference>
<dbReference type="PIRSF" id="PIRSF000027">
    <property type="entry name" value="Cytc_c_prime"/>
    <property type="match status" value="1"/>
</dbReference>
<feature type="binding site" description="axial binding residue" evidence="6">
    <location>
        <position position="148"/>
    </location>
    <ligand>
        <name>heme c</name>
        <dbReference type="ChEBI" id="CHEBI:61717"/>
    </ligand>
    <ligandPart>
        <name>Fe</name>
        <dbReference type="ChEBI" id="CHEBI:18248"/>
    </ligandPart>
</feature>
<dbReference type="EMBL" id="CP043046">
    <property type="protein sequence ID" value="QEI07894.1"/>
    <property type="molecule type" value="Genomic_DNA"/>
</dbReference>
<dbReference type="Gene3D" id="1.20.120.10">
    <property type="entry name" value="Cytochrome c/b562"/>
    <property type="match status" value="1"/>
</dbReference>
<keyword evidence="5 6" id="KW-0408">Iron</keyword>
<dbReference type="PRINTS" id="PR00608">
    <property type="entry name" value="CYTCHROMECII"/>
</dbReference>
<evidence type="ECO:0000256" key="4">
    <source>
        <dbReference type="ARBA" id="ARBA00022982"/>
    </source>
</evidence>
<keyword evidence="8" id="KW-0732">Signal</keyword>
<dbReference type="RefSeq" id="WP_148816941.1">
    <property type="nucleotide sequence ID" value="NZ_CP043046.1"/>
</dbReference>
<keyword evidence="2 7" id="KW-0349">Heme</keyword>
<reference evidence="9 10" key="1">
    <citation type="submission" date="2019-08" db="EMBL/GenBank/DDBJ databases">
        <title>Amphibian skin-associated Pigmentiphaga: genome sequence and occurrence across geography and hosts.</title>
        <authorList>
            <person name="Bletz M.C."/>
            <person name="Bunk B."/>
            <person name="Sproeer C."/>
            <person name="Biwer P."/>
            <person name="Reiter S."/>
            <person name="Rabemananjara F.C.E."/>
            <person name="Schulz S."/>
            <person name="Overmann J."/>
            <person name="Vences M."/>
        </authorList>
    </citation>
    <scope>NUCLEOTIDE SEQUENCE [LARGE SCALE GENOMIC DNA]</scope>
    <source>
        <strain evidence="9 10">Mada1488</strain>
    </source>
</reference>